<dbReference type="SUPFAM" id="SSF48371">
    <property type="entry name" value="ARM repeat"/>
    <property type="match status" value="2"/>
</dbReference>
<name>A0AAD9D116_PAPLA</name>
<comment type="caution">
    <text evidence="7">The sequence shown here is derived from an EMBL/GenBank/DDBJ whole genome shotgun (WGS) entry which is preliminary data.</text>
</comment>
<dbReference type="Gene3D" id="1.25.10.10">
    <property type="entry name" value="Leucine-rich Repeat Variant"/>
    <property type="match status" value="1"/>
</dbReference>
<evidence type="ECO:0000259" key="5">
    <source>
        <dbReference type="Pfam" id="PF11935"/>
    </source>
</evidence>
<dbReference type="Pfam" id="PF12295">
    <property type="entry name" value="Symplekin_C"/>
    <property type="match status" value="1"/>
</dbReference>
<proteinExistence type="predicted"/>
<dbReference type="GO" id="GO:0006397">
    <property type="term" value="P:mRNA processing"/>
    <property type="evidence" value="ECO:0007669"/>
    <property type="project" value="UniProtKB-KW"/>
</dbReference>
<evidence type="ECO:0000313" key="8">
    <source>
        <dbReference type="Proteomes" id="UP001182556"/>
    </source>
</evidence>
<dbReference type="GO" id="GO:0005847">
    <property type="term" value="C:mRNA cleavage and polyadenylation specificity factor complex"/>
    <property type="evidence" value="ECO:0007669"/>
    <property type="project" value="TreeGrafter"/>
</dbReference>
<keyword evidence="3" id="KW-0539">Nucleus</keyword>
<feature type="domain" description="Symplekin C-terminal" evidence="6">
    <location>
        <begin position="871"/>
        <end position="1043"/>
    </location>
</feature>
<reference evidence="7" key="1">
    <citation type="submission" date="2023-02" db="EMBL/GenBank/DDBJ databases">
        <title>Identification and recombinant expression of a fungal hydrolase from Papiliotrema laurentii that hydrolyzes apple cutin and clears colloidal polyester polyurethane.</title>
        <authorList>
            <consortium name="DOE Joint Genome Institute"/>
            <person name="Roman V.A."/>
            <person name="Bojanowski C."/>
            <person name="Crable B.R."/>
            <person name="Wagner D.N."/>
            <person name="Hung C.S."/>
            <person name="Nadeau L.J."/>
            <person name="Schratz L."/>
            <person name="Haridas S."/>
            <person name="Pangilinan J."/>
            <person name="Lipzen A."/>
            <person name="Na H."/>
            <person name="Yan M."/>
            <person name="Ng V."/>
            <person name="Grigoriev I.V."/>
            <person name="Spatafora J.W."/>
            <person name="Barlow D."/>
            <person name="Biffinger J."/>
            <person name="Kelley-Loughnane N."/>
            <person name="Varaljay V.A."/>
            <person name="Crookes-Goodson W.J."/>
        </authorList>
    </citation>
    <scope>NUCLEOTIDE SEQUENCE</scope>
    <source>
        <strain evidence="7">5307AH</strain>
    </source>
</reference>
<dbReference type="InterPro" id="IPR021850">
    <property type="entry name" value="Symplekin/Pta1"/>
</dbReference>
<evidence type="ECO:0000259" key="6">
    <source>
        <dbReference type="Pfam" id="PF12295"/>
    </source>
</evidence>
<evidence type="ECO:0000256" key="4">
    <source>
        <dbReference type="SAM" id="MobiDB-lite"/>
    </source>
</evidence>
<keyword evidence="2" id="KW-0507">mRNA processing</keyword>
<evidence type="ECO:0000256" key="1">
    <source>
        <dbReference type="ARBA" id="ARBA00004123"/>
    </source>
</evidence>
<dbReference type="InterPro" id="IPR016024">
    <property type="entry name" value="ARM-type_fold"/>
</dbReference>
<dbReference type="PANTHER" id="PTHR15245:SF20">
    <property type="entry name" value="SYMPLEKIN"/>
    <property type="match status" value="1"/>
</dbReference>
<dbReference type="EMBL" id="JAODAN010000008">
    <property type="protein sequence ID" value="KAK1922806.1"/>
    <property type="molecule type" value="Genomic_DNA"/>
</dbReference>
<gene>
    <name evidence="7" type="ORF">DB88DRAFT_466980</name>
</gene>
<dbReference type="PANTHER" id="PTHR15245">
    <property type="entry name" value="SYMPLEKIN-RELATED"/>
    <property type="match status" value="1"/>
</dbReference>
<comment type="subcellular location">
    <subcellularLocation>
        <location evidence="1">Nucleus</location>
    </subcellularLocation>
</comment>
<dbReference type="InterPro" id="IPR032460">
    <property type="entry name" value="Symplekin/Pta1_N"/>
</dbReference>
<feature type="region of interest" description="Disordered" evidence="4">
    <location>
        <begin position="385"/>
        <end position="409"/>
    </location>
</feature>
<evidence type="ECO:0000256" key="2">
    <source>
        <dbReference type="ARBA" id="ARBA00022664"/>
    </source>
</evidence>
<protein>
    <submittedName>
        <fullName evidence="7">Symplekin tight junction protein C terminal-domain-containing protein</fullName>
    </submittedName>
</protein>
<accession>A0AAD9D116</accession>
<keyword evidence="8" id="KW-1185">Reference proteome</keyword>
<dbReference type="Proteomes" id="UP001182556">
    <property type="component" value="Unassembled WGS sequence"/>
</dbReference>
<feature type="domain" description="Symplekin/Pta1 N-terminal" evidence="5">
    <location>
        <begin position="127"/>
        <end position="341"/>
    </location>
</feature>
<dbReference type="InterPro" id="IPR022075">
    <property type="entry name" value="Symplekin_C"/>
</dbReference>
<sequence length="1072" mass="117007">MSLYADDDLLPSDNLAQASHPSSSTLAPTDPVSALAAALAQPAESIQQAEALQAAGQRYEEQPEKLPELCGRLLPMVVDGGESLLRSWTLEMVALAVGRSSLQVDVKSAVAQSSLDALNRLLHTGSIATIKAVIPIFSTIHPILFRILATSRPPQPIYDAFMSSKARILSFVLDPNAQPQNRGIKAAAWKFLQKVLLVGTRAPPADPRLQRGGSSSHDISIAMIGRDSPLNIAVLEEEVKLLQTQLVTQMFSSVDPAILHPIFNIIPVLCKARQPLASLLVPSMAHWTPAALEVAQKPAMQIRAVERALRAVLGHLGRTSIMASFHAQLNQAIVQQKQRMDLAFVKEQQERQLRREQRHQQSQTVPIPPAAPLAVKLEPAPHAVTGVKHPLEPESSADGAKRARRERQEADVSRLPLHAVVDAVIAGLGGVSADQLKKIFESAKKALVDQTPDAVPLLAVALGIGADGVKAEEDEVVNPLDMEVDDDDDLLFDEALPEEIEDEEITVTEFHLPTPGPIETGEKEELVTGALERICLSGDELAGLPDVDVKDGVALAVQPKEAWMLLTARLATRGLAGKRKAISEYISADFANRSKFAAVWLNEEWYSDMLNKTTNYPSHLDAVLSTLISSVEAKDRSLSSFLVSLPEIPPSVISTLATLCQEPERGLVGFIALRELIETRPPVRPIALNRLLELCTHPDRKIRYPAIKTVNRWVPESAMASAVIEYALGIMRRLVPASSEAEGADGMAVDGEKADEKPLPTSSFLTEITPDTVQQHVELAFALSRRRQEMLDDIFALYPKLEEPIAEQVESLLTPLVQSLGASPRLLEVLRHFPQGADKLALRVVTILSGEGASSVLVNLVKGLMSERELDPRFIIPIIGELDKAEIEKQIPRIVSLLGTADSRDLVRTAFAAALQKLTPADLLVSLHDEESGRRATVEAIGICFSMTTVFRSDVLATSLSRITDLPTLPIVFLRTTIQAVTTYKSLIPFIANNILPKLITKKVWENPPLWDGFVRLARMIAPASFGSLLQLPKEHLRDLLERQPGMKTGLRSYLEGKGMLKGQVNELFGEE</sequence>
<evidence type="ECO:0000256" key="3">
    <source>
        <dbReference type="ARBA" id="ARBA00023242"/>
    </source>
</evidence>
<dbReference type="InterPro" id="IPR011989">
    <property type="entry name" value="ARM-like"/>
</dbReference>
<evidence type="ECO:0000313" key="7">
    <source>
        <dbReference type="EMBL" id="KAK1922806.1"/>
    </source>
</evidence>
<organism evidence="7 8">
    <name type="scientific">Papiliotrema laurentii</name>
    <name type="common">Cryptococcus laurentii</name>
    <dbReference type="NCBI Taxonomy" id="5418"/>
    <lineage>
        <taxon>Eukaryota</taxon>
        <taxon>Fungi</taxon>
        <taxon>Dikarya</taxon>
        <taxon>Basidiomycota</taxon>
        <taxon>Agaricomycotina</taxon>
        <taxon>Tremellomycetes</taxon>
        <taxon>Tremellales</taxon>
        <taxon>Rhynchogastremaceae</taxon>
        <taxon>Papiliotrema</taxon>
    </lineage>
</organism>
<dbReference type="Pfam" id="PF11935">
    <property type="entry name" value="SYMPK_PTA1_N"/>
    <property type="match status" value="1"/>
</dbReference>
<dbReference type="AlphaFoldDB" id="A0AAD9D116"/>